<dbReference type="InterPro" id="IPR011989">
    <property type="entry name" value="ARM-like"/>
</dbReference>
<feature type="region of interest" description="Disordered" evidence="17">
    <location>
        <begin position="1"/>
        <end position="25"/>
    </location>
</feature>
<comment type="pathway">
    <text evidence="3 16">Protein modification; protein ubiquitination.</text>
</comment>
<comment type="catalytic activity">
    <reaction evidence="1 16">
        <text>S-ubiquitinyl-[E2 ubiquitin-conjugating enzyme]-L-cysteine + [acceptor protein]-L-lysine = [E2 ubiquitin-conjugating enzyme]-L-cysteine + N(6)-ubiquitinyl-[acceptor protein]-L-lysine.</text>
        <dbReference type="EC" id="2.3.2.27"/>
    </reaction>
</comment>
<evidence type="ECO:0000256" key="4">
    <source>
        <dbReference type="ARBA" id="ARBA00007997"/>
    </source>
</evidence>
<gene>
    <name evidence="20" type="primary">LOC110981525</name>
</gene>
<evidence type="ECO:0000256" key="9">
    <source>
        <dbReference type="ARBA" id="ARBA00022723"/>
    </source>
</evidence>
<dbReference type="InterPro" id="IPR039795">
    <property type="entry name" value="LTN1/Rkr1"/>
</dbReference>
<evidence type="ECO:0000256" key="11">
    <source>
        <dbReference type="ARBA" id="ARBA00022771"/>
    </source>
</evidence>
<dbReference type="GO" id="GO:1990112">
    <property type="term" value="C:RQC complex"/>
    <property type="evidence" value="ECO:0007669"/>
    <property type="project" value="UniProtKB-UniRule"/>
</dbReference>
<dbReference type="GO" id="GO:0016567">
    <property type="term" value="P:protein ubiquitination"/>
    <property type="evidence" value="ECO:0007669"/>
    <property type="project" value="UniProtKB-UniPathway"/>
</dbReference>
<evidence type="ECO:0000256" key="2">
    <source>
        <dbReference type="ARBA" id="ARBA00004514"/>
    </source>
</evidence>
<dbReference type="InterPro" id="IPR054477">
    <property type="entry name" value="LTN1_E3_ligase_6th"/>
</dbReference>
<evidence type="ECO:0000256" key="17">
    <source>
        <dbReference type="SAM" id="MobiDB-lite"/>
    </source>
</evidence>
<dbReference type="SUPFAM" id="SSF57850">
    <property type="entry name" value="RING/U-box"/>
    <property type="match status" value="1"/>
</dbReference>
<comment type="function">
    <text evidence="16">E3 ubiquitin-protein ligase. Component of the ribosome quality control complex (RQC), a ribosome-associated complex that mediates ubiquitination and extraction of incompletely synthesized nascent chains for proteasomal degradation.</text>
</comment>
<keyword evidence="11 15" id="KW-0863">Zinc-finger</keyword>
<evidence type="ECO:0000313" key="19">
    <source>
        <dbReference type="Proteomes" id="UP000694845"/>
    </source>
</evidence>
<accession>A0A8B7YQU4</accession>
<comment type="subcellular location">
    <subcellularLocation>
        <location evidence="2">Cytoplasm</location>
        <location evidence="2">Cytosol</location>
    </subcellularLocation>
</comment>
<comment type="subunit">
    <text evidence="16">Component of the ribosome quality control complex (RQC).</text>
</comment>
<dbReference type="InterPro" id="IPR016024">
    <property type="entry name" value="ARM-type_fold"/>
</dbReference>
<dbReference type="CDD" id="cd16491">
    <property type="entry name" value="RING-CH-C4HC3_LTN1"/>
    <property type="match status" value="1"/>
</dbReference>
<keyword evidence="9 16" id="KW-0479">Metal-binding</keyword>
<dbReference type="Gene3D" id="1.25.10.10">
    <property type="entry name" value="Leucine-rich Repeat Variant"/>
    <property type="match status" value="1"/>
</dbReference>
<evidence type="ECO:0000259" key="18">
    <source>
        <dbReference type="PROSITE" id="PS50089"/>
    </source>
</evidence>
<dbReference type="InterPro" id="IPR039804">
    <property type="entry name" value="RING-CH-C4HC3_LTN1"/>
</dbReference>
<proteinExistence type="inferred from homology"/>
<organism evidence="19 20">
    <name type="scientific">Acanthaster planci</name>
    <name type="common">Crown-of-thorns starfish</name>
    <dbReference type="NCBI Taxonomy" id="133434"/>
    <lineage>
        <taxon>Eukaryota</taxon>
        <taxon>Metazoa</taxon>
        <taxon>Echinodermata</taxon>
        <taxon>Eleutherozoa</taxon>
        <taxon>Asterozoa</taxon>
        <taxon>Asteroidea</taxon>
        <taxon>Valvatacea</taxon>
        <taxon>Valvatida</taxon>
        <taxon>Acanthasteridae</taxon>
        <taxon>Acanthaster</taxon>
    </lineage>
</organism>
<evidence type="ECO:0000256" key="12">
    <source>
        <dbReference type="ARBA" id="ARBA00022786"/>
    </source>
</evidence>
<dbReference type="OMA" id="IYGSHWE"/>
<evidence type="ECO:0000256" key="8">
    <source>
        <dbReference type="ARBA" id="ARBA00022679"/>
    </source>
</evidence>
<comment type="similarity">
    <text evidence="4 16">Belongs to the LTN1 family.</text>
</comment>
<reference evidence="20" key="1">
    <citation type="submission" date="2025-08" db="UniProtKB">
        <authorList>
            <consortium name="RefSeq"/>
        </authorList>
    </citation>
    <scope>IDENTIFICATION</scope>
</reference>
<dbReference type="EC" id="2.3.2.27" evidence="5 16"/>
<dbReference type="SUPFAM" id="SSF48371">
    <property type="entry name" value="ARM repeat"/>
    <property type="match status" value="1"/>
</dbReference>
<keyword evidence="10" id="KW-0677">Repeat</keyword>
<protein>
    <recommendedName>
        <fullName evidence="6 16">E3 ubiquitin-protein ligase listerin</fullName>
        <ecNumber evidence="5 16">2.3.2.27</ecNumber>
    </recommendedName>
    <alternativeName>
        <fullName evidence="14 16">RING-type E3 ubiquitin transferase listerin</fullName>
    </alternativeName>
</protein>
<feature type="region of interest" description="Disordered" evidence="17">
    <location>
        <begin position="624"/>
        <end position="665"/>
    </location>
</feature>
<evidence type="ECO:0000256" key="5">
    <source>
        <dbReference type="ARBA" id="ARBA00012483"/>
    </source>
</evidence>
<dbReference type="CTD" id="26046"/>
<dbReference type="UniPathway" id="UPA00143"/>
<dbReference type="PANTHER" id="PTHR12389:SF0">
    <property type="entry name" value="E3 UBIQUITIN-PROTEIN LIGASE LISTERIN"/>
    <property type="match status" value="1"/>
</dbReference>
<dbReference type="SMART" id="SM00744">
    <property type="entry name" value="RINGv"/>
    <property type="match status" value="1"/>
</dbReference>
<feature type="region of interest" description="Disordered" evidence="17">
    <location>
        <begin position="1515"/>
        <end position="1538"/>
    </location>
</feature>
<evidence type="ECO:0000256" key="6">
    <source>
        <dbReference type="ARBA" id="ARBA00017157"/>
    </source>
</evidence>
<evidence type="ECO:0000313" key="20">
    <source>
        <dbReference type="RefSeq" id="XP_022094830.1"/>
    </source>
</evidence>
<dbReference type="FunFam" id="3.30.40.10:FF:000038">
    <property type="entry name" value="E3 ubiquitin-protein ligase listerin"/>
    <property type="match status" value="1"/>
</dbReference>
<feature type="compositionally biased region" description="Basic residues" evidence="17">
    <location>
        <begin position="1"/>
        <end position="11"/>
    </location>
</feature>
<feature type="compositionally biased region" description="Basic and acidic residues" evidence="17">
    <location>
        <begin position="1515"/>
        <end position="1533"/>
    </location>
</feature>
<dbReference type="GO" id="GO:0043023">
    <property type="term" value="F:ribosomal large subunit binding"/>
    <property type="evidence" value="ECO:0007669"/>
    <property type="project" value="TreeGrafter"/>
</dbReference>
<keyword evidence="12 16" id="KW-0833">Ubl conjugation pathway</keyword>
<dbReference type="KEGG" id="aplc:110981525"/>
<dbReference type="GO" id="GO:0008270">
    <property type="term" value="F:zinc ion binding"/>
    <property type="evidence" value="ECO:0007669"/>
    <property type="project" value="UniProtKB-KW"/>
</dbReference>
<sequence length="1871" mass="206765">MASKQKQRTKGNLRPSSSGRAAELLAREGGTSPGASGFIGFGAMSGDLGYVPAAQSLSLESDQDSSLEADFRMALRKLTKRDVVTKLKAIQEFGALCTEKNVEAVKGTLPHWPRIYSRLATDHDKRVREAMQQAFEQLVLRVRRSLAPQLRPLMGTWLLSQCDTYAPAALSARAAFQSTFPAAKQGEAVAFCKMEVLRYLEDNLFKETAASLSDPRSYTPEEQEEKYLRILTSSLLALGEFVTVLPEKEISSVQDILASILAEGKLWKLAKSKSPQLRSAMYSLQGSLIKSVPSIAEAQLACISTTLLGGLDESDPLAVQALWESVLLLMSTFPNCWEHVNVRKAILPKLWAMLRAGGNGSATVIYPHLLPLLSHIPPDVMGSGIGFYLEFFGNIKEGLTCSSARQSTSEYGAIIKSYMECLRYSISQTVTSDGAEDIQSLQAYLIQEELMPVLRQSITDDDSQLATTSLYLHTSKLLSHLCKQLEKAPARDALRMFWTSLSSICSEQVGPAEISQNASRSLEKMAVLLTQLQCPDKSLTAKMMKKRSVSFSEDGPPAPVETEVKSSLQAVFQRYPELIRLVRKLVRNSCGLARTGSLPHLSLLVKLLDSFQLAEVFEELLGGNSEEEYGEPRSEEGVQESKTSDGGYSETGHEDSDSKLPCSKVQSSDIADDAKDSSIVIQRCFEEVLLPWVQSEEERQHGEEEAQRPAKEVLPYVVNLVAAGFCYCDDEQKKAILDEFCQQTSRPQTLYLLIKKILDSSHSACVRAWLKSAVFGEKLLKLTDMLCSQALDGEANGSASQSWDLINLGLSMEAEEEPRVHSGYADQILCKFTDTLLRSKVRLEGNEQGVDNCISFICDVAANFFSAVKGCLLISSAEDLLLALFQLSCKEATNFPEPVQKKILSAWTNGAESLIRQTGGFLKEEGFLCRAAGWIKLCLKQGPHSLLSIELLAKPAMTLSGLVSSSLPLSEDHDALSTAESFAALLMPSETEWDKNLAMSNQWMVSSFLDETLTFTELPEMTPTDPVTMPTGLVHSVYVATLLRPSEISTSPEVDSESVLEAEELAEQDKDELDRCVTSAQLPWRFDVIAQALKGLLYALQWCKGTMGLNALTNQIPQQNFGVEMPSYCVEVATVINTTLEGVWKGLSNDDWKRLVGDILDMSMIAGNLWSSSLSYLLSCYSRYQGKHRELSLLQLAQGTDRFAVLSLLAIHTLEAILPHLSQAQRLELLEINTAKLLSSEKEMVAHVDGGLGSMSVVAAIVRQPDGFDVASHAEVVASCIQQLMKWREDYLELFLFGKDLHEVSILNDVFINVKMMQLIRLVIEKLPTALSEPSWDFMLCSVVAWIQTCSQSSDHALSSTLTAAFCCTAFDLLTSAATLLGSPGGHSSLPANLCTEWVEFYSDAAFTLVLPAFVRIVEATDSDHLSVLRHHLLQSASDAVRHHPSEQLRKHTFPPKSSLSVGAAKLTDNFNTSQDAVHILLDRLCPMLLKTDRSVKLAAFQLLEKVMDGVAKADEERVKEEANSDKDQREEESAITPPEPLKEILDSTSAYMEAILTDIPVGECLTMDPTSTGYHQSLSSVLTYLLVWRLYLRMFKAASAEVRAKYANYLRQTDGVASLMADIFRLMPDPPLISGPTPKGPAPRNMFNIAPPMKAKGISPSQEEIQHQACTLYYSILEDLPAMVRQWWTNQDKKVASIVDRFTTKYASPLLAAQEVVGVQTAPQTFENMTVKARSATREVVATYTMQDLTMDLTVRIPANHPLGIIAVDSEKKVGVGTTQWRNWTLQLTTFLRNQNGSIMDGLTLWKRNVDKRFEGVDDCMICFSVIHGSNCSLPKLQCKTCKKRYHSACLYKWFSTSNQSTCPMCRSPF</sequence>
<dbReference type="Proteomes" id="UP000694845">
    <property type="component" value="Unplaced"/>
</dbReference>
<dbReference type="InterPro" id="IPR054478">
    <property type="entry name" value="LTN1_UBC"/>
</dbReference>
<name>A0A8B7YQU4_ACAPL</name>
<dbReference type="GO" id="GO:1990116">
    <property type="term" value="P:ribosome-associated ubiquitin-dependent protein catabolic process"/>
    <property type="evidence" value="ECO:0007669"/>
    <property type="project" value="UniProtKB-UniRule"/>
</dbReference>
<feature type="domain" description="RING-type" evidence="18">
    <location>
        <begin position="1821"/>
        <end position="1868"/>
    </location>
</feature>
<dbReference type="InterPro" id="IPR001841">
    <property type="entry name" value="Znf_RING"/>
</dbReference>
<dbReference type="Pfam" id="PF24618">
    <property type="entry name" value="LTN1_E3_ligase_5th"/>
    <property type="match status" value="1"/>
</dbReference>
<evidence type="ECO:0000256" key="16">
    <source>
        <dbReference type="RuleBase" id="RU367090"/>
    </source>
</evidence>
<dbReference type="OrthoDB" id="6108at2759"/>
<dbReference type="InterPro" id="IPR011016">
    <property type="entry name" value="Znf_RING-CH"/>
</dbReference>
<dbReference type="GO" id="GO:0061630">
    <property type="term" value="F:ubiquitin protein ligase activity"/>
    <property type="evidence" value="ECO:0007669"/>
    <property type="project" value="UniProtKB-UniRule"/>
</dbReference>
<dbReference type="Pfam" id="PF22999">
    <property type="entry name" value="LTN1_E3_ligase_6th"/>
    <property type="match status" value="1"/>
</dbReference>
<dbReference type="Pfam" id="PF22958">
    <property type="entry name" value="Ltn1_1st"/>
    <property type="match status" value="1"/>
</dbReference>
<evidence type="ECO:0000256" key="15">
    <source>
        <dbReference type="PROSITE-ProRule" id="PRU00175"/>
    </source>
</evidence>
<evidence type="ECO:0000256" key="14">
    <source>
        <dbReference type="ARBA" id="ARBA00032366"/>
    </source>
</evidence>
<dbReference type="PROSITE" id="PS50089">
    <property type="entry name" value="ZF_RING_2"/>
    <property type="match status" value="1"/>
</dbReference>
<dbReference type="GO" id="GO:0072344">
    <property type="term" value="P:rescue of stalled ribosome"/>
    <property type="evidence" value="ECO:0007669"/>
    <property type="project" value="UniProtKB-UniRule"/>
</dbReference>
<evidence type="ECO:0000256" key="13">
    <source>
        <dbReference type="ARBA" id="ARBA00022833"/>
    </source>
</evidence>
<evidence type="ECO:0000256" key="10">
    <source>
        <dbReference type="ARBA" id="ARBA00022737"/>
    </source>
</evidence>
<evidence type="ECO:0000256" key="1">
    <source>
        <dbReference type="ARBA" id="ARBA00000900"/>
    </source>
</evidence>
<dbReference type="PANTHER" id="PTHR12389">
    <property type="entry name" value="ZINC FINGER PROTEIN 294"/>
    <property type="match status" value="1"/>
</dbReference>
<evidence type="ECO:0000256" key="7">
    <source>
        <dbReference type="ARBA" id="ARBA00022490"/>
    </source>
</evidence>
<dbReference type="InterPro" id="IPR013083">
    <property type="entry name" value="Znf_RING/FYVE/PHD"/>
</dbReference>
<dbReference type="InterPro" id="IPR054476">
    <property type="entry name" value="Ltn1_N"/>
</dbReference>
<keyword evidence="8 16" id="KW-0808">Transferase</keyword>
<evidence type="ECO:0000256" key="3">
    <source>
        <dbReference type="ARBA" id="ARBA00004906"/>
    </source>
</evidence>
<dbReference type="Gene3D" id="3.30.40.10">
    <property type="entry name" value="Zinc/RING finger domain, C3HC4 (zinc finger)"/>
    <property type="match status" value="1"/>
</dbReference>
<dbReference type="GeneID" id="110981525"/>
<keyword evidence="13 16" id="KW-0862">Zinc</keyword>
<dbReference type="RefSeq" id="XP_022094830.1">
    <property type="nucleotide sequence ID" value="XM_022239138.1"/>
</dbReference>
<dbReference type="GO" id="GO:0005829">
    <property type="term" value="C:cytosol"/>
    <property type="evidence" value="ECO:0007669"/>
    <property type="project" value="UniProtKB-SubCell"/>
</dbReference>
<keyword evidence="7" id="KW-0963">Cytoplasm</keyword>
<keyword evidence="19" id="KW-1185">Reference proteome</keyword>
<dbReference type="InterPro" id="IPR056241">
    <property type="entry name" value="LTN1_HEAT_5th"/>
</dbReference>
<dbReference type="Pfam" id="PF23009">
    <property type="entry name" value="UBC_like"/>
    <property type="match status" value="1"/>
</dbReference>